<gene>
    <name evidence="7" type="ORF">CBM2589_B30036</name>
</gene>
<name>A0A375BUJ5_9BURK</name>
<evidence type="ECO:0000256" key="3">
    <source>
        <dbReference type="ARBA" id="ARBA00022723"/>
    </source>
</evidence>
<dbReference type="SUPFAM" id="SSF56529">
    <property type="entry name" value="FAH"/>
    <property type="match status" value="1"/>
</dbReference>
<keyword evidence="7" id="KW-0456">Lyase</keyword>
<dbReference type="GO" id="GO:0016787">
    <property type="term" value="F:hydrolase activity"/>
    <property type="evidence" value="ECO:0007669"/>
    <property type="project" value="UniProtKB-KW"/>
</dbReference>
<dbReference type="GO" id="GO:0046872">
    <property type="term" value="F:metal ion binding"/>
    <property type="evidence" value="ECO:0007669"/>
    <property type="project" value="UniProtKB-KW"/>
</dbReference>
<comment type="cofactor">
    <cofactor evidence="1">
        <name>Mg(2+)</name>
        <dbReference type="ChEBI" id="CHEBI:18420"/>
    </cofactor>
</comment>
<comment type="similarity">
    <text evidence="2">Belongs to the FAH family.</text>
</comment>
<dbReference type="Proteomes" id="UP000256297">
    <property type="component" value="Chromosome CBM2589_b"/>
</dbReference>
<comment type="caution">
    <text evidence="7">The sequence shown here is derived from an EMBL/GenBank/DDBJ whole genome shotgun (WGS) entry which is preliminary data.</text>
</comment>
<accession>A0A375BUJ5</accession>
<feature type="domain" description="Fumarylacetoacetase-like C-terminal" evidence="6">
    <location>
        <begin position="76"/>
        <end position="287"/>
    </location>
</feature>
<evidence type="ECO:0000259" key="6">
    <source>
        <dbReference type="Pfam" id="PF01557"/>
    </source>
</evidence>
<keyword evidence="4" id="KW-0378">Hydrolase</keyword>
<dbReference type="PANTHER" id="PTHR42796:SF4">
    <property type="entry name" value="FUMARYLACETOACETATE HYDROLASE DOMAIN-CONTAINING PROTEIN 2A"/>
    <property type="match status" value="1"/>
</dbReference>
<evidence type="ECO:0000256" key="2">
    <source>
        <dbReference type="ARBA" id="ARBA00010211"/>
    </source>
</evidence>
<dbReference type="InterPro" id="IPR011234">
    <property type="entry name" value="Fumarylacetoacetase-like_C"/>
</dbReference>
<dbReference type="Pfam" id="PF01557">
    <property type="entry name" value="FAA_hydrolase"/>
    <property type="match status" value="1"/>
</dbReference>
<sequence length="314" mass="33919">MRFASFICDGQARIGMVEGEEVAVLPLALGDLRDVIAGGAAALQAVAAARRGGKLPRLALDRLRLLPPLQRLRRDVLCVGWNYWDHFDEGRGKREGQEVPRPQAPTFFTKSPDTVIGPRDDIAFDARISAKWDYEAELALVIGTDGRSIRADSAMDHVWGYCLANDISQRDLQRRHGGQWLKGKSIDGTMPLGPFLVTADELDPNAVRLQCLVNGELVQDASVAQMAFPIPELMAELSFGMTLRAGDLVITGTPAGVGNAREPQLFLRAGDTVTVRGTGLGELVNRLVDTDLYRHSSVAPMNGDNAGGAHAGNL</sequence>
<dbReference type="PANTHER" id="PTHR42796">
    <property type="entry name" value="FUMARYLACETOACETATE HYDROLASE DOMAIN-CONTAINING PROTEIN 2A-RELATED"/>
    <property type="match status" value="1"/>
</dbReference>
<dbReference type="InterPro" id="IPR051121">
    <property type="entry name" value="FAH"/>
</dbReference>
<evidence type="ECO:0000256" key="1">
    <source>
        <dbReference type="ARBA" id="ARBA00001946"/>
    </source>
</evidence>
<evidence type="ECO:0000313" key="7">
    <source>
        <dbReference type="EMBL" id="SOY53563.1"/>
    </source>
</evidence>
<dbReference type="EMBL" id="OFSP01000023">
    <property type="protein sequence ID" value="SOY53563.1"/>
    <property type="molecule type" value="Genomic_DNA"/>
</dbReference>
<dbReference type="GO" id="GO:0019752">
    <property type="term" value="P:carboxylic acid metabolic process"/>
    <property type="evidence" value="ECO:0007669"/>
    <property type="project" value="UniProtKB-ARBA"/>
</dbReference>
<dbReference type="RefSeq" id="WP_116336007.1">
    <property type="nucleotide sequence ID" value="NZ_LT976856.1"/>
</dbReference>
<evidence type="ECO:0000256" key="4">
    <source>
        <dbReference type="ARBA" id="ARBA00022801"/>
    </source>
</evidence>
<feature type="region of interest" description="Disordered" evidence="5">
    <location>
        <begin position="91"/>
        <end position="111"/>
    </location>
</feature>
<dbReference type="GO" id="GO:0016829">
    <property type="term" value="F:lyase activity"/>
    <property type="evidence" value="ECO:0007669"/>
    <property type="project" value="UniProtKB-KW"/>
</dbReference>
<keyword evidence="3" id="KW-0479">Metal-binding</keyword>
<evidence type="ECO:0000256" key="5">
    <source>
        <dbReference type="SAM" id="MobiDB-lite"/>
    </source>
</evidence>
<organism evidence="7">
    <name type="scientific">Cupriavidus taiwanensis</name>
    <dbReference type="NCBI Taxonomy" id="164546"/>
    <lineage>
        <taxon>Bacteria</taxon>
        <taxon>Pseudomonadati</taxon>
        <taxon>Pseudomonadota</taxon>
        <taxon>Betaproteobacteria</taxon>
        <taxon>Burkholderiales</taxon>
        <taxon>Burkholderiaceae</taxon>
        <taxon>Cupriavidus</taxon>
    </lineage>
</organism>
<dbReference type="FunFam" id="3.90.850.10:FF:000002">
    <property type="entry name" value="2-hydroxyhepta-2,4-diene-1,7-dioate isomerase"/>
    <property type="match status" value="1"/>
</dbReference>
<proteinExistence type="inferred from homology"/>
<dbReference type="GO" id="GO:0016853">
    <property type="term" value="F:isomerase activity"/>
    <property type="evidence" value="ECO:0007669"/>
    <property type="project" value="UniProtKB-ARBA"/>
</dbReference>
<dbReference type="Gene3D" id="3.90.850.10">
    <property type="entry name" value="Fumarylacetoacetase-like, C-terminal domain"/>
    <property type="match status" value="1"/>
</dbReference>
<protein>
    <submittedName>
        <fullName evidence="7">Ureidoglycolate lyase</fullName>
    </submittedName>
</protein>
<dbReference type="InterPro" id="IPR036663">
    <property type="entry name" value="Fumarylacetoacetase_C_sf"/>
</dbReference>
<reference evidence="7" key="1">
    <citation type="submission" date="2018-01" db="EMBL/GenBank/DDBJ databases">
        <authorList>
            <person name="Clerissi C."/>
        </authorList>
    </citation>
    <scope>NUCLEOTIDE SEQUENCE</scope>
    <source>
        <strain evidence="7">Cupriavidus taiwanensis STM 3521</strain>
    </source>
</reference>
<dbReference type="AlphaFoldDB" id="A0A375BUJ5"/>